<feature type="transmembrane region" description="Helical" evidence="1">
    <location>
        <begin position="108"/>
        <end position="129"/>
    </location>
</feature>
<comment type="caution">
    <text evidence="2">The sequence shown here is derived from an EMBL/GenBank/DDBJ whole genome shotgun (WGS) entry which is preliminary data.</text>
</comment>
<keyword evidence="1" id="KW-0472">Membrane</keyword>
<dbReference type="OrthoDB" id="3264219at2759"/>
<feature type="transmembrane region" description="Helical" evidence="1">
    <location>
        <begin position="42"/>
        <end position="64"/>
    </location>
</feature>
<dbReference type="EMBL" id="SDEE01001021">
    <property type="protein sequence ID" value="RXW13078.1"/>
    <property type="molecule type" value="Genomic_DNA"/>
</dbReference>
<gene>
    <name evidence="2" type="ORF">EST38_g12776</name>
</gene>
<organism evidence="2 3">
    <name type="scientific">Candolleomyces aberdarensis</name>
    <dbReference type="NCBI Taxonomy" id="2316362"/>
    <lineage>
        <taxon>Eukaryota</taxon>
        <taxon>Fungi</taxon>
        <taxon>Dikarya</taxon>
        <taxon>Basidiomycota</taxon>
        <taxon>Agaricomycotina</taxon>
        <taxon>Agaricomycetes</taxon>
        <taxon>Agaricomycetidae</taxon>
        <taxon>Agaricales</taxon>
        <taxon>Agaricineae</taxon>
        <taxon>Psathyrellaceae</taxon>
        <taxon>Candolleomyces</taxon>
    </lineage>
</organism>
<feature type="transmembrane region" description="Helical" evidence="1">
    <location>
        <begin position="12"/>
        <end position="30"/>
    </location>
</feature>
<proteinExistence type="predicted"/>
<keyword evidence="3" id="KW-1185">Reference proteome</keyword>
<keyword evidence="1" id="KW-1133">Transmembrane helix</keyword>
<evidence type="ECO:0000256" key="1">
    <source>
        <dbReference type="SAM" id="Phobius"/>
    </source>
</evidence>
<dbReference type="Proteomes" id="UP000290288">
    <property type="component" value="Unassembled WGS sequence"/>
</dbReference>
<sequence>MTRQFVNNRRAFYVFVILLSAGVLGISANFASRFGASFGGEWLRFFFISSTVVSYPYRWLYYLCFGCRFVEHIRLPLKVRSWYPVHDEKPQWTGSNGSSQRSQPRFEILLLALFGILWLGYLLALHTLFKLIGHAKRLGRYDINYAPIREVPWFYEMPGYYPTEGRYGQYSGQYPQYPTMPSAGQPMAAAQQPQVTHITV</sequence>
<protein>
    <submittedName>
        <fullName evidence="2">Uncharacterized protein</fullName>
    </submittedName>
</protein>
<name>A0A4V1Q1X2_9AGAR</name>
<keyword evidence="1" id="KW-0812">Transmembrane</keyword>
<evidence type="ECO:0000313" key="3">
    <source>
        <dbReference type="Proteomes" id="UP000290288"/>
    </source>
</evidence>
<evidence type="ECO:0000313" key="2">
    <source>
        <dbReference type="EMBL" id="RXW13078.1"/>
    </source>
</evidence>
<reference evidence="2 3" key="1">
    <citation type="submission" date="2019-01" db="EMBL/GenBank/DDBJ databases">
        <title>Draft genome sequence of Psathyrella aberdarensis IHI B618.</title>
        <authorList>
            <person name="Buettner E."/>
            <person name="Kellner H."/>
        </authorList>
    </citation>
    <scope>NUCLEOTIDE SEQUENCE [LARGE SCALE GENOMIC DNA]</scope>
    <source>
        <strain evidence="2 3">IHI B618</strain>
    </source>
</reference>
<dbReference type="STRING" id="2316362.A0A4V1Q1X2"/>
<dbReference type="AlphaFoldDB" id="A0A4V1Q1X2"/>
<accession>A0A4V1Q1X2</accession>